<sequence length="359" mass="39483">MAPTTDPSPSIDHLPKSPAIGCTADDNTSLQQALLLSHPLKFASFPVQSKSPEDQVRRKKKPYKELTLEEKVTLIKLAERNTNLSQATIAEKYCIAKSNEEEVEGAEGANGLLRLQKVILADEEAEHHTAPDQGILATAHNKDNESVRAHMFKEHQLSRVFMCSCCNYAFPDKFTLHNHVTQRQNAHRPKPSSKPSFKHLPTPQPLKPIVAEVNQGSSWLLNHQHQPVTAAQVPSKPVDGSPVSLMLSNFWRDLLVCNGQPNEQDSGSALVEDEEEDGQRIIDVVAEEGSPSSHTNTSSSAMSTTSSSSNISPTPGIIIQESRSSIDLMWSLVTMLVILATFSKLKYRIVDQMQLLGGL</sequence>
<dbReference type="PROSITE" id="PS50157">
    <property type="entry name" value="ZINC_FINGER_C2H2_2"/>
    <property type="match status" value="1"/>
</dbReference>
<evidence type="ECO:0000256" key="1">
    <source>
        <dbReference type="PROSITE-ProRule" id="PRU00042"/>
    </source>
</evidence>
<dbReference type="Proteomes" id="UP000887574">
    <property type="component" value="Unplaced"/>
</dbReference>
<accession>A0A915DPB6</accession>
<organism evidence="4 5">
    <name type="scientific">Ditylenchus dipsaci</name>
    <dbReference type="NCBI Taxonomy" id="166011"/>
    <lineage>
        <taxon>Eukaryota</taxon>
        <taxon>Metazoa</taxon>
        <taxon>Ecdysozoa</taxon>
        <taxon>Nematoda</taxon>
        <taxon>Chromadorea</taxon>
        <taxon>Rhabditida</taxon>
        <taxon>Tylenchina</taxon>
        <taxon>Tylenchomorpha</taxon>
        <taxon>Sphaerularioidea</taxon>
        <taxon>Anguinidae</taxon>
        <taxon>Anguininae</taxon>
        <taxon>Ditylenchus</taxon>
    </lineage>
</organism>
<keyword evidence="1" id="KW-0862">Zinc</keyword>
<evidence type="ECO:0000259" key="3">
    <source>
        <dbReference type="PROSITE" id="PS50157"/>
    </source>
</evidence>
<reference evidence="5" key="1">
    <citation type="submission" date="2022-11" db="UniProtKB">
        <authorList>
            <consortium name="WormBaseParasite"/>
        </authorList>
    </citation>
    <scope>IDENTIFICATION</scope>
</reference>
<dbReference type="Gene3D" id="1.10.10.60">
    <property type="entry name" value="Homeodomain-like"/>
    <property type="match status" value="1"/>
</dbReference>
<keyword evidence="4" id="KW-1185">Reference proteome</keyword>
<feature type="domain" description="C2H2-type" evidence="3">
    <location>
        <begin position="161"/>
        <end position="189"/>
    </location>
</feature>
<feature type="region of interest" description="Disordered" evidence="2">
    <location>
        <begin position="286"/>
        <end position="314"/>
    </location>
</feature>
<dbReference type="WBParaSite" id="jg21701">
    <property type="protein sequence ID" value="jg21701"/>
    <property type="gene ID" value="jg21701"/>
</dbReference>
<dbReference type="GO" id="GO:0008270">
    <property type="term" value="F:zinc ion binding"/>
    <property type="evidence" value="ECO:0007669"/>
    <property type="project" value="UniProtKB-KW"/>
</dbReference>
<name>A0A915DPB6_9BILA</name>
<evidence type="ECO:0000313" key="5">
    <source>
        <dbReference type="WBParaSite" id="jg21701"/>
    </source>
</evidence>
<dbReference type="InterPro" id="IPR013087">
    <property type="entry name" value="Znf_C2H2_type"/>
</dbReference>
<keyword evidence="1" id="KW-0479">Metal-binding</keyword>
<keyword evidence="1" id="KW-0863">Zinc-finger</keyword>
<feature type="compositionally biased region" description="Low complexity" evidence="2">
    <location>
        <begin position="290"/>
        <end position="314"/>
    </location>
</feature>
<protein>
    <submittedName>
        <fullName evidence="5">C2H2-type domain-containing protein</fullName>
    </submittedName>
</protein>
<evidence type="ECO:0000313" key="4">
    <source>
        <dbReference type="Proteomes" id="UP000887574"/>
    </source>
</evidence>
<evidence type="ECO:0000256" key="2">
    <source>
        <dbReference type="SAM" id="MobiDB-lite"/>
    </source>
</evidence>
<proteinExistence type="predicted"/>
<feature type="region of interest" description="Disordered" evidence="2">
    <location>
        <begin position="181"/>
        <end position="204"/>
    </location>
</feature>
<dbReference type="AlphaFoldDB" id="A0A915DPB6"/>